<evidence type="ECO:0000313" key="1">
    <source>
        <dbReference type="EMBL" id="GFA14782.1"/>
    </source>
</evidence>
<comment type="caution">
    <text evidence="1">The sequence shown here is derived from an EMBL/GenBank/DDBJ whole genome shotgun (WGS) entry which is preliminary data.</text>
</comment>
<dbReference type="AlphaFoldDB" id="A0A699J691"/>
<dbReference type="EMBL" id="BKCJ010376290">
    <property type="protein sequence ID" value="GFA14782.1"/>
    <property type="molecule type" value="Genomic_DNA"/>
</dbReference>
<name>A0A699J691_TANCI</name>
<organism evidence="1">
    <name type="scientific">Tanacetum cinerariifolium</name>
    <name type="common">Dalmatian daisy</name>
    <name type="synonym">Chrysanthemum cinerariifolium</name>
    <dbReference type="NCBI Taxonomy" id="118510"/>
    <lineage>
        <taxon>Eukaryota</taxon>
        <taxon>Viridiplantae</taxon>
        <taxon>Streptophyta</taxon>
        <taxon>Embryophyta</taxon>
        <taxon>Tracheophyta</taxon>
        <taxon>Spermatophyta</taxon>
        <taxon>Magnoliopsida</taxon>
        <taxon>eudicotyledons</taxon>
        <taxon>Gunneridae</taxon>
        <taxon>Pentapetalae</taxon>
        <taxon>asterids</taxon>
        <taxon>campanulids</taxon>
        <taxon>Asterales</taxon>
        <taxon>Asteraceae</taxon>
        <taxon>Asteroideae</taxon>
        <taxon>Anthemideae</taxon>
        <taxon>Anthemidinae</taxon>
        <taxon>Tanacetum</taxon>
    </lineage>
</organism>
<reference evidence="1" key="1">
    <citation type="journal article" date="2019" name="Sci. Rep.">
        <title>Draft genome of Tanacetum cinerariifolium, the natural source of mosquito coil.</title>
        <authorList>
            <person name="Yamashiro T."/>
            <person name="Shiraishi A."/>
            <person name="Satake H."/>
            <person name="Nakayama K."/>
        </authorList>
    </citation>
    <scope>NUCLEOTIDE SEQUENCE</scope>
</reference>
<proteinExistence type="predicted"/>
<gene>
    <name evidence="1" type="ORF">Tci_586754</name>
</gene>
<protein>
    <submittedName>
        <fullName evidence="1">Uncharacterized protein</fullName>
    </submittedName>
</protein>
<accession>A0A699J691</accession>
<sequence length="87" mass="10101">MRRKISNLEEDRKKATYRHLNYNTSFLDDPSVLLLPPPLVKKRKSLRNHYISVRLIAMHLQSTPPPIIAMASLVNTIFDHCHRTSGH</sequence>